<sequence length="139" mass="14809">MAIPSGTSDVSTGKPIPVASLPRDLRTLVEAKPVRVNELDSQYLLVSIPMVQRWTATSSLSSVLRMVGMPTVLTLSITANLVVDAATERVVSQRDEISFAQPPTSADFGSRSSRPRVLPSWVRATLGLPVPLVSTVLGA</sequence>
<organism evidence="1 2">
    <name type="scientific">Haematococcus lacustris</name>
    <name type="common">Green alga</name>
    <name type="synonym">Haematococcus pluvialis</name>
    <dbReference type="NCBI Taxonomy" id="44745"/>
    <lineage>
        <taxon>Eukaryota</taxon>
        <taxon>Viridiplantae</taxon>
        <taxon>Chlorophyta</taxon>
        <taxon>core chlorophytes</taxon>
        <taxon>Chlorophyceae</taxon>
        <taxon>CS clade</taxon>
        <taxon>Chlamydomonadales</taxon>
        <taxon>Haematococcaceae</taxon>
        <taxon>Haematococcus</taxon>
    </lineage>
</organism>
<gene>
    <name evidence="1" type="ORF">HaLaN_08941</name>
</gene>
<dbReference type="EMBL" id="BLLF01000577">
    <property type="protein sequence ID" value="GFH13121.1"/>
    <property type="molecule type" value="Genomic_DNA"/>
</dbReference>
<dbReference type="AlphaFoldDB" id="A0A699YU13"/>
<comment type="caution">
    <text evidence="1">The sequence shown here is derived from an EMBL/GenBank/DDBJ whole genome shotgun (WGS) entry which is preliminary data.</text>
</comment>
<proteinExistence type="predicted"/>
<reference evidence="1 2" key="1">
    <citation type="submission" date="2020-02" db="EMBL/GenBank/DDBJ databases">
        <title>Draft genome sequence of Haematococcus lacustris strain NIES-144.</title>
        <authorList>
            <person name="Morimoto D."/>
            <person name="Nakagawa S."/>
            <person name="Yoshida T."/>
            <person name="Sawayama S."/>
        </authorList>
    </citation>
    <scope>NUCLEOTIDE SEQUENCE [LARGE SCALE GENOMIC DNA]</scope>
    <source>
        <strain evidence="1 2">NIES-144</strain>
    </source>
</reference>
<dbReference type="Proteomes" id="UP000485058">
    <property type="component" value="Unassembled WGS sequence"/>
</dbReference>
<keyword evidence="2" id="KW-1185">Reference proteome</keyword>
<evidence type="ECO:0000313" key="2">
    <source>
        <dbReference type="Proteomes" id="UP000485058"/>
    </source>
</evidence>
<accession>A0A699YU13</accession>
<name>A0A699YU13_HAELA</name>
<evidence type="ECO:0000313" key="1">
    <source>
        <dbReference type="EMBL" id="GFH13121.1"/>
    </source>
</evidence>
<protein>
    <submittedName>
        <fullName evidence="1">Uncharacterized protein</fullName>
    </submittedName>
</protein>